<dbReference type="PANTHER" id="PTHR43283">
    <property type="entry name" value="BETA-LACTAMASE-RELATED"/>
    <property type="match status" value="1"/>
</dbReference>
<dbReference type="EMBL" id="JAGMWT010000008">
    <property type="protein sequence ID" value="KAH7123553.1"/>
    <property type="molecule type" value="Genomic_DNA"/>
</dbReference>
<reference evidence="2" key="1">
    <citation type="journal article" date="2021" name="Nat. Commun.">
        <title>Genetic determinants of endophytism in the Arabidopsis root mycobiome.</title>
        <authorList>
            <person name="Mesny F."/>
            <person name="Miyauchi S."/>
            <person name="Thiergart T."/>
            <person name="Pickel B."/>
            <person name="Atanasova L."/>
            <person name="Karlsson M."/>
            <person name="Huettel B."/>
            <person name="Barry K.W."/>
            <person name="Haridas S."/>
            <person name="Chen C."/>
            <person name="Bauer D."/>
            <person name="Andreopoulos W."/>
            <person name="Pangilinan J."/>
            <person name="LaButti K."/>
            <person name="Riley R."/>
            <person name="Lipzen A."/>
            <person name="Clum A."/>
            <person name="Drula E."/>
            <person name="Henrissat B."/>
            <person name="Kohler A."/>
            <person name="Grigoriev I.V."/>
            <person name="Martin F.M."/>
            <person name="Hacquard S."/>
        </authorList>
    </citation>
    <scope>NUCLEOTIDE SEQUENCE</scope>
    <source>
        <strain evidence="2">MPI-CAGE-CH-0243</strain>
    </source>
</reference>
<dbReference type="Pfam" id="PF00144">
    <property type="entry name" value="Beta-lactamase"/>
    <property type="match status" value="1"/>
</dbReference>
<dbReference type="InterPro" id="IPR012338">
    <property type="entry name" value="Beta-lactam/transpept-like"/>
</dbReference>
<dbReference type="SUPFAM" id="SSF56601">
    <property type="entry name" value="beta-lactamase/transpeptidase-like"/>
    <property type="match status" value="1"/>
</dbReference>
<organism evidence="2 3">
    <name type="scientific">Dendryphion nanum</name>
    <dbReference type="NCBI Taxonomy" id="256645"/>
    <lineage>
        <taxon>Eukaryota</taxon>
        <taxon>Fungi</taxon>
        <taxon>Dikarya</taxon>
        <taxon>Ascomycota</taxon>
        <taxon>Pezizomycotina</taxon>
        <taxon>Dothideomycetes</taxon>
        <taxon>Pleosporomycetidae</taxon>
        <taxon>Pleosporales</taxon>
        <taxon>Torulaceae</taxon>
        <taxon>Dendryphion</taxon>
    </lineage>
</organism>
<name>A0A9P9DQI3_9PLEO</name>
<dbReference type="InterPro" id="IPR050789">
    <property type="entry name" value="Diverse_Enzym_Activities"/>
</dbReference>
<dbReference type="InterPro" id="IPR001466">
    <property type="entry name" value="Beta-lactam-related"/>
</dbReference>
<evidence type="ECO:0000313" key="3">
    <source>
        <dbReference type="Proteomes" id="UP000700596"/>
    </source>
</evidence>
<keyword evidence="3" id="KW-1185">Reference proteome</keyword>
<dbReference type="Gene3D" id="3.40.710.10">
    <property type="entry name" value="DD-peptidase/beta-lactamase superfamily"/>
    <property type="match status" value="1"/>
</dbReference>
<dbReference type="Proteomes" id="UP000700596">
    <property type="component" value="Unassembled WGS sequence"/>
</dbReference>
<proteinExistence type="predicted"/>
<evidence type="ECO:0000313" key="2">
    <source>
        <dbReference type="EMBL" id="KAH7123553.1"/>
    </source>
</evidence>
<gene>
    <name evidence="2" type="ORF">B0J11DRAFT_314759</name>
</gene>
<feature type="domain" description="Beta-lactamase-related" evidence="1">
    <location>
        <begin position="57"/>
        <end position="417"/>
    </location>
</feature>
<dbReference type="PANTHER" id="PTHR43283:SF3">
    <property type="entry name" value="BETA-LACTAMASE FAMILY PROTEIN (AFU_ORTHOLOGUE AFUA_5G07500)"/>
    <property type="match status" value="1"/>
</dbReference>
<dbReference type="AlphaFoldDB" id="A0A9P9DQI3"/>
<dbReference type="OrthoDB" id="428260at2759"/>
<protein>
    <submittedName>
        <fullName evidence="2">Beta-lactamase family protein</fullName>
    </submittedName>
</protein>
<comment type="caution">
    <text evidence="2">The sequence shown here is derived from an EMBL/GenBank/DDBJ whole genome shotgun (WGS) entry which is preliminary data.</text>
</comment>
<accession>A0A9P9DQI3</accession>
<sequence>MSPTFSPSAASNIRFLVDTATSGTPPTLPSTLLHLISHDNNILFSHGSTSFPDLPTPTSTSLFTLHSLTKPLGTILFLRLTELYPSLTLDSPTLIPTHLPELATKKVLTGYTVAPSGTKTWHLEDQHGTITPRMLLNHTYGGGHTYFNRLLFEYVNDKLGVWASANEIADIYQALLASPLLWQPGTHTNYGQGFDWLAVLIERFTKRSLPDLLEEYIFAPLGITDIGYEAAYGGTLTATQEQRGKFWQRSWKQEDGSFVVVDPSVPEIVQKNDAFPIGSQHIHPFGTGLIGSAQSVARIMSILLPQNAGVDPVTKTRILSEENVRAMISPQLPSHIRNQSRKIESADAVPNMIIPIDLSVPHLDPEGSFGLGCGVQGAERVLENGQRGRSKGSVYWYGAANSEVWVDGEKGVVGVVNAGFFPWNEGRWIEWVGGVEGEVYGGLKEEGEI</sequence>
<evidence type="ECO:0000259" key="1">
    <source>
        <dbReference type="Pfam" id="PF00144"/>
    </source>
</evidence>